<dbReference type="InterPro" id="IPR011990">
    <property type="entry name" value="TPR-like_helical_dom_sf"/>
</dbReference>
<gene>
    <name evidence="6" type="ORF">E7Z59_09385</name>
</gene>
<dbReference type="NCBIfam" id="NF047558">
    <property type="entry name" value="TPR_END_plus"/>
    <property type="match status" value="1"/>
</dbReference>
<keyword evidence="2" id="KW-0238">DNA-binding</keyword>
<keyword evidence="4" id="KW-0812">Transmembrane</keyword>
<proteinExistence type="predicted"/>
<dbReference type="InterPro" id="IPR009057">
    <property type="entry name" value="Homeodomain-like_sf"/>
</dbReference>
<feature type="domain" description="HTH araC/xylS-type" evidence="5">
    <location>
        <begin position="15"/>
        <end position="114"/>
    </location>
</feature>
<evidence type="ECO:0000256" key="1">
    <source>
        <dbReference type="ARBA" id="ARBA00023015"/>
    </source>
</evidence>
<evidence type="ECO:0000313" key="6">
    <source>
        <dbReference type="EMBL" id="THD67852.1"/>
    </source>
</evidence>
<sequence>MTGNPMPDKSSTAIKMLSDLVHENMEREDFDVEEFAALAGVSRSELYRRIKKLTGKSVTHFIRDIRLEESLKLLQHTDWTASEVGYKVGFNSPTYFSKCFKDKFGITPGEADSGLTPIRGSLYDDHLKYTKPKSSGFWTPRRIWLLFILAFLSGFGYWYYVASSNNNKNSGKSSPTDIKAVAMTPLKNLTGNESYDYLGFSVANEIISEISNLNIIEKVVPMSSVMPYMEKGYTHPEIAKSLALSHLFTGIMELSGDQLKFSVHLVDTENNHQLWSRVFTFPLQQYSGVFEMQQNIAKDVVALMGLKAPELSKKEQPTKSDKAYNLYMKSLHQAQIKSNTGLKNSNELLKQAIAEDPGFVNAYYQLAANWFVSGTIWSYTNQDLAWRQAQKYLYRVLDLDSLNEKAIRLLKTGEFYYELNVNPKSQKYPQINDYKLEDSYYDYTLKLGLYDKAADVLASSESAISMRPNIEALMALISYFTGDTQKALQLLEDSYWLYTHDHDYLREAAKAYYFLSEYEKMELAVRTYYDTFETRPAIMHWLSALTAKQTGDQYTINKELDWLRAAYHTGDSGSPAWFLALYHAHMDDHEKALDWLERSYAAREVEMTWLAQEPDLAPLGNEPRYQALLDSMNFPESARKHVKNSFLD</sequence>
<accession>A0A4S3M0C4</accession>
<organism evidence="6 7">
    <name type="scientific">Robertkochia marina</name>
    <dbReference type="NCBI Taxonomy" id="1227945"/>
    <lineage>
        <taxon>Bacteria</taxon>
        <taxon>Pseudomonadati</taxon>
        <taxon>Bacteroidota</taxon>
        <taxon>Flavobacteriia</taxon>
        <taxon>Flavobacteriales</taxon>
        <taxon>Flavobacteriaceae</taxon>
        <taxon>Robertkochia</taxon>
    </lineage>
</organism>
<dbReference type="Proteomes" id="UP000305939">
    <property type="component" value="Unassembled WGS sequence"/>
</dbReference>
<dbReference type="Gene3D" id="1.25.40.10">
    <property type="entry name" value="Tetratricopeptide repeat domain"/>
    <property type="match status" value="1"/>
</dbReference>
<dbReference type="OrthoDB" id="2666928at2"/>
<dbReference type="GO" id="GO:0043565">
    <property type="term" value="F:sequence-specific DNA binding"/>
    <property type="evidence" value="ECO:0007669"/>
    <property type="project" value="InterPro"/>
</dbReference>
<reference evidence="6 7" key="1">
    <citation type="submission" date="2019-04" db="EMBL/GenBank/DDBJ databases">
        <title>Draft genome sequence of Robertkochia marina CC-AMO-30D.</title>
        <authorList>
            <person name="Hameed A."/>
            <person name="Lin S.-Y."/>
            <person name="Shahina M."/>
            <person name="Lai W.-A."/>
            <person name="Young C.-C."/>
        </authorList>
    </citation>
    <scope>NUCLEOTIDE SEQUENCE [LARGE SCALE GENOMIC DNA]</scope>
    <source>
        <strain evidence="6 7">CC-AMO-30D</strain>
    </source>
</reference>
<evidence type="ECO:0000259" key="5">
    <source>
        <dbReference type="PROSITE" id="PS01124"/>
    </source>
</evidence>
<evidence type="ECO:0000256" key="2">
    <source>
        <dbReference type="ARBA" id="ARBA00023125"/>
    </source>
</evidence>
<keyword evidence="4" id="KW-0472">Membrane</keyword>
<keyword evidence="4" id="KW-1133">Transmembrane helix</keyword>
<keyword evidence="7" id="KW-1185">Reference proteome</keyword>
<dbReference type="RefSeq" id="WP_136336057.1">
    <property type="nucleotide sequence ID" value="NZ_QXMP01000012.1"/>
</dbReference>
<keyword evidence="1" id="KW-0805">Transcription regulation</keyword>
<dbReference type="EMBL" id="SSMC01000002">
    <property type="protein sequence ID" value="THD67852.1"/>
    <property type="molecule type" value="Genomic_DNA"/>
</dbReference>
<feature type="transmembrane region" description="Helical" evidence="4">
    <location>
        <begin position="143"/>
        <end position="160"/>
    </location>
</feature>
<dbReference type="Gene3D" id="1.10.10.60">
    <property type="entry name" value="Homeodomain-like"/>
    <property type="match status" value="1"/>
</dbReference>
<dbReference type="GO" id="GO:0003700">
    <property type="term" value="F:DNA-binding transcription factor activity"/>
    <property type="evidence" value="ECO:0007669"/>
    <property type="project" value="InterPro"/>
</dbReference>
<dbReference type="SUPFAM" id="SSF48452">
    <property type="entry name" value="TPR-like"/>
    <property type="match status" value="1"/>
</dbReference>
<dbReference type="AlphaFoldDB" id="A0A4S3M0C4"/>
<dbReference type="InterPro" id="IPR018060">
    <property type="entry name" value="HTH_AraC"/>
</dbReference>
<keyword evidence="3" id="KW-0804">Transcription</keyword>
<dbReference type="PROSITE" id="PS01124">
    <property type="entry name" value="HTH_ARAC_FAMILY_2"/>
    <property type="match status" value="1"/>
</dbReference>
<dbReference type="PANTHER" id="PTHR43280">
    <property type="entry name" value="ARAC-FAMILY TRANSCRIPTIONAL REGULATOR"/>
    <property type="match status" value="1"/>
</dbReference>
<dbReference type="Pfam" id="PF12833">
    <property type="entry name" value="HTH_18"/>
    <property type="match status" value="1"/>
</dbReference>
<protein>
    <submittedName>
        <fullName evidence="6">Helix-turn-helix domain-containing protein</fullName>
    </submittedName>
</protein>
<evidence type="ECO:0000256" key="4">
    <source>
        <dbReference type="SAM" id="Phobius"/>
    </source>
</evidence>
<dbReference type="SUPFAM" id="SSF46689">
    <property type="entry name" value="Homeodomain-like"/>
    <property type="match status" value="1"/>
</dbReference>
<evidence type="ECO:0000256" key="3">
    <source>
        <dbReference type="ARBA" id="ARBA00023163"/>
    </source>
</evidence>
<dbReference type="PANTHER" id="PTHR43280:SF2">
    <property type="entry name" value="HTH-TYPE TRANSCRIPTIONAL REGULATOR EXSA"/>
    <property type="match status" value="1"/>
</dbReference>
<evidence type="ECO:0000313" key="7">
    <source>
        <dbReference type="Proteomes" id="UP000305939"/>
    </source>
</evidence>
<dbReference type="SMART" id="SM00342">
    <property type="entry name" value="HTH_ARAC"/>
    <property type="match status" value="1"/>
</dbReference>
<name>A0A4S3M0C4_9FLAO</name>
<comment type="caution">
    <text evidence="6">The sequence shown here is derived from an EMBL/GenBank/DDBJ whole genome shotgun (WGS) entry which is preliminary data.</text>
</comment>